<dbReference type="CDD" id="cd06445">
    <property type="entry name" value="ATase"/>
    <property type="match status" value="1"/>
</dbReference>
<dbReference type="GO" id="GO:0003908">
    <property type="term" value="F:methylated-DNA-[protein]-cysteine S-methyltransferase activity"/>
    <property type="evidence" value="ECO:0007669"/>
    <property type="project" value="UniProtKB-EC"/>
</dbReference>
<dbReference type="Pfam" id="PF02870">
    <property type="entry name" value="Methyltransf_1N"/>
    <property type="match status" value="1"/>
</dbReference>
<dbReference type="Gene3D" id="3.30.160.70">
    <property type="entry name" value="Methylated DNA-protein cysteine methyltransferase domain"/>
    <property type="match status" value="1"/>
</dbReference>
<comment type="subcellular location">
    <subcellularLocation>
        <location evidence="8">Cytoplasm</location>
    </subcellularLocation>
</comment>
<comment type="catalytic activity">
    <reaction evidence="7 8">
        <text>a 6-O-methyl-2'-deoxyguanosine in DNA + L-cysteinyl-[protein] = S-methyl-L-cysteinyl-[protein] + a 2'-deoxyguanosine in DNA</text>
        <dbReference type="Rhea" id="RHEA:24000"/>
        <dbReference type="Rhea" id="RHEA-COMP:10131"/>
        <dbReference type="Rhea" id="RHEA-COMP:10132"/>
        <dbReference type="Rhea" id="RHEA-COMP:11367"/>
        <dbReference type="Rhea" id="RHEA-COMP:11368"/>
        <dbReference type="ChEBI" id="CHEBI:29950"/>
        <dbReference type="ChEBI" id="CHEBI:82612"/>
        <dbReference type="ChEBI" id="CHEBI:85445"/>
        <dbReference type="ChEBI" id="CHEBI:85448"/>
        <dbReference type="EC" id="2.1.1.63"/>
    </reaction>
</comment>
<proteinExistence type="inferred from homology"/>
<dbReference type="NCBIfam" id="TIGR00589">
    <property type="entry name" value="ogt"/>
    <property type="match status" value="1"/>
</dbReference>
<dbReference type="InterPro" id="IPR036631">
    <property type="entry name" value="MGMT_N_sf"/>
</dbReference>
<dbReference type="InterPro" id="IPR036388">
    <property type="entry name" value="WH-like_DNA-bd_sf"/>
</dbReference>
<dbReference type="SUPFAM" id="SSF46767">
    <property type="entry name" value="Methylated DNA-protein cysteine methyltransferase, C-terminal domain"/>
    <property type="match status" value="1"/>
</dbReference>
<evidence type="ECO:0000256" key="8">
    <source>
        <dbReference type="HAMAP-Rule" id="MF_00772"/>
    </source>
</evidence>
<accession>A0ABT9XLZ8</accession>
<dbReference type="InterPro" id="IPR008332">
    <property type="entry name" value="MethylG_MeTrfase_N"/>
</dbReference>
<dbReference type="PANTHER" id="PTHR10815:SF12">
    <property type="entry name" value="METHYLATED-DNA--PROTEIN-CYSTEINE METHYLTRANSFERASE, INDUCIBLE"/>
    <property type="match status" value="1"/>
</dbReference>
<keyword evidence="5 8" id="KW-0227">DNA damage</keyword>
<dbReference type="RefSeq" id="WP_274455490.1">
    <property type="nucleotide sequence ID" value="NZ_CP067097.1"/>
</dbReference>
<dbReference type="InterPro" id="IPR014048">
    <property type="entry name" value="MethylDNA_cys_MeTrfase_DNA-bd"/>
</dbReference>
<feature type="domain" description="Methylguanine DNA methyltransferase ribonuclease-like" evidence="10">
    <location>
        <begin position="8"/>
        <end position="85"/>
    </location>
</feature>
<evidence type="ECO:0000259" key="9">
    <source>
        <dbReference type="Pfam" id="PF01035"/>
    </source>
</evidence>
<dbReference type="InterPro" id="IPR036217">
    <property type="entry name" value="MethylDNA_cys_MeTrfase_DNAb"/>
</dbReference>
<dbReference type="Gene3D" id="1.10.10.10">
    <property type="entry name" value="Winged helix-like DNA-binding domain superfamily/Winged helix DNA-binding domain"/>
    <property type="match status" value="1"/>
</dbReference>
<dbReference type="Proteomes" id="UP001232973">
    <property type="component" value="Unassembled WGS sequence"/>
</dbReference>
<gene>
    <name evidence="11" type="ORF">J2S03_003207</name>
</gene>
<dbReference type="SUPFAM" id="SSF53155">
    <property type="entry name" value="Methylated DNA-protein cysteine methyltransferase domain"/>
    <property type="match status" value="1"/>
</dbReference>
<protein>
    <recommendedName>
        <fullName evidence="8">Methylated-DNA--protein-cysteine methyltransferase</fullName>
        <ecNumber evidence="8">2.1.1.63</ecNumber>
    </recommendedName>
    <alternativeName>
        <fullName evidence="8">6-O-methylguanine-DNA methyltransferase</fullName>
        <shortName evidence="8">MGMT</shortName>
    </alternativeName>
    <alternativeName>
        <fullName evidence="8">O-6-methylguanine-DNA-alkyltransferase</fullName>
    </alternativeName>
</protein>
<comment type="function">
    <text evidence="8">Involved in the cellular defense against the biological effects of O6-methylguanine (O6-MeG) and O4-methylthymine (O4-MeT) in DNA. Repairs the methylated nucleobase in DNA by stoichiometrically transferring the methyl group to a cysteine residue in the enzyme. This is a suicide reaction: the enzyme is irreversibly inactivated.</text>
</comment>
<keyword evidence="6 8" id="KW-0234">DNA repair</keyword>
<feature type="domain" description="Methylated-DNA-[protein]-cysteine S-methyltransferase DNA binding" evidence="9">
    <location>
        <begin position="89"/>
        <end position="169"/>
    </location>
</feature>
<dbReference type="HAMAP" id="MF_00772">
    <property type="entry name" value="OGT"/>
    <property type="match status" value="1"/>
</dbReference>
<comment type="catalytic activity">
    <reaction evidence="1 8">
        <text>a 4-O-methyl-thymidine in DNA + L-cysteinyl-[protein] = a thymidine in DNA + S-methyl-L-cysteinyl-[protein]</text>
        <dbReference type="Rhea" id="RHEA:53428"/>
        <dbReference type="Rhea" id="RHEA-COMP:10131"/>
        <dbReference type="Rhea" id="RHEA-COMP:10132"/>
        <dbReference type="Rhea" id="RHEA-COMP:13555"/>
        <dbReference type="Rhea" id="RHEA-COMP:13556"/>
        <dbReference type="ChEBI" id="CHEBI:29950"/>
        <dbReference type="ChEBI" id="CHEBI:82612"/>
        <dbReference type="ChEBI" id="CHEBI:137386"/>
        <dbReference type="ChEBI" id="CHEBI:137387"/>
        <dbReference type="EC" id="2.1.1.63"/>
    </reaction>
</comment>
<sequence>MRSLSAVYWDTLRHGAWTLHLAATDKGLCSMTLPNEPFNQLQAWVNRHAPGSRLVHEPKKLHPYREQIEAYLSRNRTVFTVPLDLRGTPFQIQVWRALLDIPFGVTRSYAEVAAAIGQPTAVRAVGAANGANPVPIVVPCHRVIGKNKTLTGYRGGIAMKAQLLTLEGVRI</sequence>
<evidence type="ECO:0000313" key="12">
    <source>
        <dbReference type="Proteomes" id="UP001232973"/>
    </source>
</evidence>
<dbReference type="EMBL" id="JAUSTP010000038">
    <property type="protein sequence ID" value="MDQ0191336.1"/>
    <property type="molecule type" value="Genomic_DNA"/>
</dbReference>
<keyword evidence="4 8" id="KW-0808">Transferase</keyword>
<organism evidence="11 12">
    <name type="scientific">Alicyclobacillus cycloheptanicus</name>
    <dbReference type="NCBI Taxonomy" id="1457"/>
    <lineage>
        <taxon>Bacteria</taxon>
        <taxon>Bacillati</taxon>
        <taxon>Bacillota</taxon>
        <taxon>Bacilli</taxon>
        <taxon>Bacillales</taxon>
        <taxon>Alicyclobacillaceae</taxon>
        <taxon>Alicyclobacillus</taxon>
    </lineage>
</organism>
<comment type="caution">
    <text evidence="11">The sequence shown here is derived from an EMBL/GenBank/DDBJ whole genome shotgun (WGS) entry which is preliminary data.</text>
</comment>
<comment type="miscellaneous">
    <text evidence="8">This enzyme catalyzes only one turnover and therefore is not strictly catalytic. According to one definition, an enzyme is a biocatalyst that acts repeatedly and over many reaction cycles.</text>
</comment>
<dbReference type="Pfam" id="PF01035">
    <property type="entry name" value="DNA_binding_1"/>
    <property type="match status" value="1"/>
</dbReference>
<dbReference type="EC" id="2.1.1.63" evidence="8"/>
<evidence type="ECO:0000259" key="10">
    <source>
        <dbReference type="Pfam" id="PF02870"/>
    </source>
</evidence>
<evidence type="ECO:0000256" key="4">
    <source>
        <dbReference type="ARBA" id="ARBA00022679"/>
    </source>
</evidence>
<dbReference type="InterPro" id="IPR023546">
    <property type="entry name" value="MGMT"/>
</dbReference>
<evidence type="ECO:0000256" key="1">
    <source>
        <dbReference type="ARBA" id="ARBA00001286"/>
    </source>
</evidence>
<dbReference type="InterPro" id="IPR001497">
    <property type="entry name" value="MethylDNA_cys_MeTrfase_AS"/>
</dbReference>
<evidence type="ECO:0000256" key="5">
    <source>
        <dbReference type="ARBA" id="ARBA00022763"/>
    </source>
</evidence>
<comment type="similarity">
    <text evidence="8">Belongs to the MGMT family.</text>
</comment>
<reference evidence="11 12" key="1">
    <citation type="submission" date="2023-07" db="EMBL/GenBank/DDBJ databases">
        <title>Genomic Encyclopedia of Type Strains, Phase IV (KMG-IV): sequencing the most valuable type-strain genomes for metagenomic binning, comparative biology and taxonomic classification.</title>
        <authorList>
            <person name="Goeker M."/>
        </authorList>
    </citation>
    <scope>NUCLEOTIDE SEQUENCE [LARGE SCALE GENOMIC DNA]</scope>
    <source>
        <strain evidence="11 12">DSM 4006</strain>
    </source>
</reference>
<feature type="active site" description="Nucleophile; methyl group acceptor" evidence="8">
    <location>
        <position position="140"/>
    </location>
</feature>
<dbReference type="PANTHER" id="PTHR10815">
    <property type="entry name" value="METHYLATED-DNA--PROTEIN-CYSTEINE METHYLTRANSFERASE"/>
    <property type="match status" value="1"/>
</dbReference>
<evidence type="ECO:0000256" key="6">
    <source>
        <dbReference type="ARBA" id="ARBA00023204"/>
    </source>
</evidence>
<evidence type="ECO:0000313" key="11">
    <source>
        <dbReference type="EMBL" id="MDQ0191336.1"/>
    </source>
</evidence>
<dbReference type="PROSITE" id="PS00374">
    <property type="entry name" value="MGMT"/>
    <property type="match status" value="1"/>
</dbReference>
<name>A0ABT9XLZ8_9BACL</name>
<keyword evidence="2 8" id="KW-0963">Cytoplasm</keyword>
<keyword evidence="12" id="KW-1185">Reference proteome</keyword>
<evidence type="ECO:0000256" key="3">
    <source>
        <dbReference type="ARBA" id="ARBA00022603"/>
    </source>
</evidence>
<evidence type="ECO:0000256" key="2">
    <source>
        <dbReference type="ARBA" id="ARBA00022490"/>
    </source>
</evidence>
<dbReference type="GO" id="GO:0032259">
    <property type="term" value="P:methylation"/>
    <property type="evidence" value="ECO:0007669"/>
    <property type="project" value="UniProtKB-KW"/>
</dbReference>
<evidence type="ECO:0000256" key="7">
    <source>
        <dbReference type="ARBA" id="ARBA00049348"/>
    </source>
</evidence>
<keyword evidence="3 8" id="KW-0489">Methyltransferase</keyword>